<reference evidence="1" key="1">
    <citation type="submission" date="2022-11" db="EMBL/GenBank/DDBJ databases">
        <title>Genome Sequence of Nemania bipapillata.</title>
        <authorList>
            <person name="Buettner E."/>
        </authorList>
    </citation>
    <scope>NUCLEOTIDE SEQUENCE</scope>
    <source>
        <strain evidence="1">CP14</strain>
    </source>
</reference>
<keyword evidence="2" id="KW-1185">Reference proteome</keyword>
<name>A0ACC2ICB5_9PEZI</name>
<dbReference type="EMBL" id="JAPESX010001612">
    <property type="protein sequence ID" value="KAJ8112752.1"/>
    <property type="molecule type" value="Genomic_DNA"/>
</dbReference>
<accession>A0ACC2ICB5</accession>
<evidence type="ECO:0000313" key="1">
    <source>
        <dbReference type="EMBL" id="KAJ8112752.1"/>
    </source>
</evidence>
<organism evidence="1 2">
    <name type="scientific">Nemania bipapillata</name>
    <dbReference type="NCBI Taxonomy" id="110536"/>
    <lineage>
        <taxon>Eukaryota</taxon>
        <taxon>Fungi</taxon>
        <taxon>Dikarya</taxon>
        <taxon>Ascomycota</taxon>
        <taxon>Pezizomycotina</taxon>
        <taxon>Sordariomycetes</taxon>
        <taxon>Xylariomycetidae</taxon>
        <taxon>Xylariales</taxon>
        <taxon>Xylariaceae</taxon>
        <taxon>Nemania</taxon>
    </lineage>
</organism>
<protein>
    <submittedName>
        <fullName evidence="1">Uncharacterized protein</fullName>
    </submittedName>
</protein>
<evidence type="ECO:0000313" key="2">
    <source>
        <dbReference type="Proteomes" id="UP001153334"/>
    </source>
</evidence>
<comment type="caution">
    <text evidence="1">The sequence shown here is derived from an EMBL/GenBank/DDBJ whole genome shotgun (WGS) entry which is preliminary data.</text>
</comment>
<proteinExistence type="predicted"/>
<sequence length="352" mass="37504">MLPSLTTRKALLVVDAQVDFLAEDGALPAKMPIDLPQRISDLASEFRRSGGEIIWVQSRFESPRPADGEQIVISDTPGPSAGAVPARGRRPRATPPAADPDVSPEAFLTPDAGRGARCVRAGAPGTEMHPIVKRAVGPKDHMLTKTFYSAFKADELLRLLRVRFVTELFICGSSTNVGVMATAIDAASYGFTITIVDDCCGAQSMSRHRMALRQITNMTGCDTLSAAKVLGTIRPQSTMMERADQNQDQSQSLSQSQYRGAAGGRSATVRVQRGKNDAVAPSASDIQSSLERLSLSGEPAAANEPASSILTSHRQQQQQQQQQEPTATAIKATTAVTTAVTLIHSDTAHGKV</sequence>
<dbReference type="Proteomes" id="UP001153334">
    <property type="component" value="Unassembled WGS sequence"/>
</dbReference>
<gene>
    <name evidence="1" type="ORF">ONZ43_g5321</name>
</gene>